<name>A0ABY9YIC0_9GAMM</name>
<proteinExistence type="predicted"/>
<evidence type="ECO:0000313" key="2">
    <source>
        <dbReference type="EMBL" id="WNH50386.1"/>
    </source>
</evidence>
<evidence type="ECO:0000256" key="1">
    <source>
        <dbReference type="SAM" id="MobiDB-lite"/>
    </source>
</evidence>
<dbReference type="Proteomes" id="UP001305421">
    <property type="component" value="Chromosome"/>
</dbReference>
<dbReference type="RefSeq" id="WP_311184501.1">
    <property type="nucleotide sequence ID" value="NZ_CP115543.1"/>
</dbReference>
<dbReference type="EMBL" id="CP115543">
    <property type="protein sequence ID" value="WNH50386.1"/>
    <property type="molecule type" value="Genomic_DNA"/>
</dbReference>
<sequence>MLLNTHPHHVPQGAASDAPADVPHPAPAPAAPLSGRALLAALEQMAQAELAGMAGNAKDEPRLDPTLAWLGWDMGLSGPDVMASGQRTEAT</sequence>
<protein>
    <submittedName>
        <fullName evidence="2">Uncharacterized protein</fullName>
    </submittedName>
</protein>
<reference evidence="2 3" key="1">
    <citation type="submission" date="2022-12" db="EMBL/GenBank/DDBJ databases">
        <title>Two new species, Stenotrophomonas aracearum and Stenotrophomonas oahuensis, isolated from Anthurium (Araceae family) in Hawaii.</title>
        <authorList>
            <person name="Chunag S.C."/>
            <person name="Dobhal S."/>
            <person name="Alvarez A."/>
            <person name="Arif M."/>
        </authorList>
    </citation>
    <scope>NUCLEOTIDE SEQUENCE [LARGE SCALE GENOMIC DNA]</scope>
    <source>
        <strain evidence="2 3">A5588</strain>
    </source>
</reference>
<feature type="region of interest" description="Disordered" evidence="1">
    <location>
        <begin position="1"/>
        <end position="32"/>
    </location>
</feature>
<keyword evidence="3" id="KW-1185">Reference proteome</keyword>
<gene>
    <name evidence="2" type="ORF">PDM28_08895</name>
</gene>
<accession>A0ABY9YIC0</accession>
<evidence type="ECO:0000313" key="3">
    <source>
        <dbReference type="Proteomes" id="UP001305421"/>
    </source>
</evidence>
<organism evidence="2 3">
    <name type="scientific">Stenotrophomonas aracearum</name>
    <dbReference type="NCBI Taxonomy" id="3003272"/>
    <lineage>
        <taxon>Bacteria</taxon>
        <taxon>Pseudomonadati</taxon>
        <taxon>Pseudomonadota</taxon>
        <taxon>Gammaproteobacteria</taxon>
        <taxon>Lysobacterales</taxon>
        <taxon>Lysobacteraceae</taxon>
        <taxon>Stenotrophomonas</taxon>
    </lineage>
</organism>